<proteinExistence type="predicted"/>
<feature type="transmembrane region" description="Helical" evidence="1">
    <location>
        <begin position="98"/>
        <end position="119"/>
    </location>
</feature>
<keyword evidence="1" id="KW-0472">Membrane</keyword>
<reference evidence="2" key="1">
    <citation type="submission" date="2013-07" db="EMBL/GenBank/DDBJ databases">
        <title>The genome of an arbuscular mycorrhizal fungus provides insights into the evolution of the oldest plant symbiosis.</title>
        <authorList>
            <consortium name="DOE Joint Genome Institute"/>
            <person name="Tisserant E."/>
            <person name="Malbreil M."/>
            <person name="Kuo A."/>
            <person name="Kohler A."/>
            <person name="Symeonidi A."/>
            <person name="Balestrini R."/>
            <person name="Charron P."/>
            <person name="Duensing N."/>
            <person name="Frei-dit-Frey N."/>
            <person name="Gianinazzi-Pearson V."/>
            <person name="Gilbert B."/>
            <person name="Handa Y."/>
            <person name="Hijri M."/>
            <person name="Kaul R."/>
            <person name="Kawaguchi M."/>
            <person name="Krajinski F."/>
            <person name="Lammers P."/>
            <person name="Lapierre D."/>
            <person name="Masclaux F.G."/>
            <person name="Murat C."/>
            <person name="Morin E."/>
            <person name="Ndikumana S."/>
            <person name="Pagni M."/>
            <person name="Petitpierre D."/>
            <person name="Requena N."/>
            <person name="Rosikiewicz P."/>
            <person name="Riley R."/>
            <person name="Saito K."/>
            <person name="San Clemente H."/>
            <person name="Shapiro H."/>
            <person name="van Tuinen D."/>
            <person name="Becard G."/>
            <person name="Bonfante P."/>
            <person name="Paszkowski U."/>
            <person name="Shachar-Hill Y."/>
            <person name="Young J.P."/>
            <person name="Sanders I.R."/>
            <person name="Henrissat B."/>
            <person name="Rensing S.A."/>
            <person name="Grigoriev I.V."/>
            <person name="Corradi N."/>
            <person name="Roux C."/>
            <person name="Martin F."/>
        </authorList>
    </citation>
    <scope>NUCLEOTIDE SEQUENCE</scope>
    <source>
        <strain evidence="2">DAOM 197198</strain>
    </source>
</reference>
<dbReference type="HOGENOM" id="CLU_1269599_0_0_1"/>
<name>U9TMU3_RHIID</name>
<sequence length="218" mass="24963">MPKCFIKSSLIIFLVEIKLQITRQAWFRIKVAVHCNNLESHGGCSYFVNTYSNVEYFSLILLSNYNGTSAKSEDNGGSRWVFWTYGANGERQCANLCILFILILILSLIICCGWSIWYYSNKTKSDKGESRTRVLMLIEEAKNNLPKEELPSSEHIAEIQSFGGARAWVWESDTLDQKVLIHGEREFIEFLDNMDTSIQTNYPCFVPVFEEGEGVIVE</sequence>
<organism evidence="2">
    <name type="scientific">Rhizophagus irregularis (strain DAOM 181602 / DAOM 197198 / MUCL 43194)</name>
    <name type="common">Arbuscular mycorrhizal fungus</name>
    <name type="synonym">Glomus intraradices</name>
    <dbReference type="NCBI Taxonomy" id="747089"/>
    <lineage>
        <taxon>Eukaryota</taxon>
        <taxon>Fungi</taxon>
        <taxon>Fungi incertae sedis</taxon>
        <taxon>Mucoromycota</taxon>
        <taxon>Glomeromycotina</taxon>
        <taxon>Glomeromycetes</taxon>
        <taxon>Glomerales</taxon>
        <taxon>Glomeraceae</taxon>
        <taxon>Rhizophagus</taxon>
    </lineage>
</organism>
<keyword evidence="1" id="KW-1133">Transmembrane helix</keyword>
<evidence type="ECO:0000313" key="2">
    <source>
        <dbReference type="EMBL" id="ESA09479.1"/>
    </source>
</evidence>
<dbReference type="EMBL" id="KI288040">
    <property type="protein sequence ID" value="ESA09479.1"/>
    <property type="molecule type" value="Genomic_DNA"/>
</dbReference>
<evidence type="ECO:0000256" key="1">
    <source>
        <dbReference type="SAM" id="Phobius"/>
    </source>
</evidence>
<keyword evidence="1" id="KW-0812">Transmembrane</keyword>
<dbReference type="VEuPathDB" id="FungiDB:RhiirFUN_011505"/>
<feature type="non-terminal residue" evidence="2">
    <location>
        <position position="218"/>
    </location>
</feature>
<protein>
    <submittedName>
        <fullName evidence="2">Uncharacterized protein</fullName>
    </submittedName>
</protein>
<gene>
    <name evidence="2" type="ORF">GLOINDRAFT_97789</name>
</gene>
<dbReference type="AlphaFoldDB" id="U9TMU3"/>
<accession>U9TMU3</accession>